<proteinExistence type="predicted"/>
<feature type="transmembrane region" description="Helical" evidence="1">
    <location>
        <begin position="20"/>
        <end position="39"/>
    </location>
</feature>
<evidence type="ECO:0000256" key="1">
    <source>
        <dbReference type="SAM" id="Phobius"/>
    </source>
</evidence>
<keyword evidence="1" id="KW-0472">Membrane</keyword>
<sequence length="101" mass="11430">MIDDPGKTETRRRTMDHRTLIFLICTMLVLVTVLIVVATRSRTSVKQAQACLAAEVSYRSLAERAVQAEEKGAAAMEMVRRDVAELVERLRRIETVLKDVE</sequence>
<dbReference type="EMBL" id="JAAAMJ010000040">
    <property type="protein sequence ID" value="NDV89381.1"/>
    <property type="molecule type" value="Genomic_DNA"/>
</dbReference>
<keyword evidence="1" id="KW-1133">Transmembrane helix</keyword>
<evidence type="ECO:0000313" key="3">
    <source>
        <dbReference type="Proteomes" id="UP000476332"/>
    </source>
</evidence>
<reference evidence="2 3" key="1">
    <citation type="submission" date="2020-01" db="EMBL/GenBank/DDBJ databases">
        <title>Genomes of bacteria type strains.</title>
        <authorList>
            <person name="Chen J."/>
            <person name="Zhu S."/>
            <person name="Chen J."/>
        </authorList>
    </citation>
    <scope>NUCLEOTIDE SEQUENCE [LARGE SCALE GENOMIC DNA]</scope>
    <source>
        <strain evidence="2 3">KCTC 52919</strain>
    </source>
</reference>
<gene>
    <name evidence="2" type="ORF">GTW51_22235</name>
</gene>
<evidence type="ECO:0000313" key="2">
    <source>
        <dbReference type="EMBL" id="NDV89381.1"/>
    </source>
</evidence>
<organism evidence="2 3">
    <name type="scientific">Aurantimonas aggregata</name>
    <dbReference type="NCBI Taxonomy" id="2047720"/>
    <lineage>
        <taxon>Bacteria</taxon>
        <taxon>Pseudomonadati</taxon>
        <taxon>Pseudomonadota</taxon>
        <taxon>Alphaproteobacteria</taxon>
        <taxon>Hyphomicrobiales</taxon>
        <taxon>Aurantimonadaceae</taxon>
        <taxon>Aurantimonas</taxon>
    </lineage>
</organism>
<keyword evidence="3" id="KW-1185">Reference proteome</keyword>
<protein>
    <submittedName>
        <fullName evidence="2">Uncharacterized protein</fullName>
    </submittedName>
</protein>
<comment type="caution">
    <text evidence="2">The sequence shown here is derived from an EMBL/GenBank/DDBJ whole genome shotgun (WGS) entry which is preliminary data.</text>
</comment>
<dbReference type="Proteomes" id="UP000476332">
    <property type="component" value="Unassembled WGS sequence"/>
</dbReference>
<name>A0A6L9MNL5_9HYPH</name>
<accession>A0A6L9MNL5</accession>
<dbReference type="AlphaFoldDB" id="A0A6L9MNL5"/>
<keyword evidence="1" id="KW-0812">Transmembrane</keyword>
<dbReference type="RefSeq" id="WP_163046226.1">
    <property type="nucleotide sequence ID" value="NZ_JAAAMJ010000040.1"/>
</dbReference>